<dbReference type="Pfam" id="PF11154">
    <property type="entry name" value="DUF2934"/>
    <property type="match status" value="1"/>
</dbReference>
<dbReference type="InterPro" id="IPR021327">
    <property type="entry name" value="DUF2934"/>
</dbReference>
<organism evidence="2 3">
    <name type="scientific">Ollibium composti</name>
    <dbReference type="NCBI Taxonomy" id="2675109"/>
    <lineage>
        <taxon>Bacteria</taxon>
        <taxon>Pseudomonadati</taxon>
        <taxon>Pseudomonadota</taxon>
        <taxon>Alphaproteobacteria</taxon>
        <taxon>Hyphomicrobiales</taxon>
        <taxon>Phyllobacteriaceae</taxon>
        <taxon>Ollibium</taxon>
    </lineage>
</organism>
<proteinExistence type="predicted"/>
<dbReference type="EMBL" id="SSNY01000005">
    <property type="protein sequence ID" value="THF57427.1"/>
    <property type="molecule type" value="Genomic_DNA"/>
</dbReference>
<dbReference type="RefSeq" id="WP_136356871.1">
    <property type="nucleotide sequence ID" value="NZ_SSNY01000005.1"/>
</dbReference>
<protein>
    <submittedName>
        <fullName evidence="2">DUF2934 domain-containing protein</fullName>
    </submittedName>
</protein>
<comment type="caution">
    <text evidence="2">The sequence shown here is derived from an EMBL/GenBank/DDBJ whole genome shotgun (WGS) entry which is preliminary data.</text>
</comment>
<reference evidence="2 3" key="1">
    <citation type="submission" date="2019-04" db="EMBL/GenBank/DDBJ databases">
        <title>Mesorhizobium composti sp. nov., isolated from compost.</title>
        <authorList>
            <person name="Lin S.-Y."/>
            <person name="Hameed A."/>
            <person name="Hsieh Y.-T."/>
            <person name="Young C.-C."/>
        </authorList>
    </citation>
    <scope>NUCLEOTIDE SEQUENCE [LARGE SCALE GENOMIC DNA]</scope>
    <source>
        <strain evidence="2 3">CC-YTH430</strain>
    </source>
</reference>
<evidence type="ECO:0000313" key="3">
    <source>
        <dbReference type="Proteomes" id="UP000306441"/>
    </source>
</evidence>
<name>A0ABY2Q9P7_9HYPH</name>
<evidence type="ECO:0000313" key="2">
    <source>
        <dbReference type="EMBL" id="THF57427.1"/>
    </source>
</evidence>
<evidence type="ECO:0000256" key="1">
    <source>
        <dbReference type="SAM" id="MobiDB-lite"/>
    </source>
</evidence>
<accession>A0ABY2Q9P7</accession>
<feature type="region of interest" description="Disordered" evidence="1">
    <location>
        <begin position="35"/>
        <end position="92"/>
    </location>
</feature>
<gene>
    <name evidence="2" type="ORF">E6C48_10460</name>
</gene>
<feature type="compositionally biased region" description="Low complexity" evidence="1">
    <location>
        <begin position="56"/>
        <end position="83"/>
    </location>
</feature>
<dbReference type="Proteomes" id="UP000306441">
    <property type="component" value="Unassembled WGS sequence"/>
</dbReference>
<sequence>MADDRHERIRQRAHAIWEREGRRDGDHERHWHQAAGEIDAEDAAAAKPGRKPATPRKPAAAKPKTAQVKATAAKTVKPAVAAKPRARKAKAG</sequence>
<keyword evidence="3" id="KW-1185">Reference proteome</keyword>